<organism evidence="2 3">
    <name type="scientific">Sclerotinia sclerotiorum (strain ATCC 18683 / 1980 / Ss-1)</name>
    <name type="common">White mold</name>
    <name type="synonym">Whetzelinia sclerotiorum</name>
    <dbReference type="NCBI Taxonomy" id="665079"/>
    <lineage>
        <taxon>Eukaryota</taxon>
        <taxon>Fungi</taxon>
        <taxon>Dikarya</taxon>
        <taxon>Ascomycota</taxon>
        <taxon>Pezizomycotina</taxon>
        <taxon>Leotiomycetes</taxon>
        <taxon>Helotiales</taxon>
        <taxon>Sclerotiniaceae</taxon>
        <taxon>Sclerotinia</taxon>
    </lineage>
</organism>
<dbReference type="AlphaFoldDB" id="A7EAV5"/>
<feature type="compositionally biased region" description="Polar residues" evidence="1">
    <location>
        <begin position="42"/>
        <end position="60"/>
    </location>
</feature>
<dbReference type="InParanoid" id="A7EAV5"/>
<evidence type="ECO:0000313" key="2">
    <source>
        <dbReference type="EMBL" id="EDN99583.1"/>
    </source>
</evidence>
<protein>
    <submittedName>
        <fullName evidence="2">Uncharacterized protein</fullName>
    </submittedName>
</protein>
<proteinExistence type="predicted"/>
<dbReference type="KEGG" id="ssl:SS1G_02438"/>
<gene>
    <name evidence="2" type="ORF">SS1G_02438</name>
</gene>
<dbReference type="HOGENOM" id="CLU_1016209_0_0_1"/>
<dbReference type="RefSeq" id="XP_001596221.1">
    <property type="nucleotide sequence ID" value="XM_001596171.1"/>
</dbReference>
<feature type="compositionally biased region" description="Basic and acidic residues" evidence="1">
    <location>
        <begin position="1"/>
        <end position="13"/>
    </location>
</feature>
<sequence length="274" mass="31501">MRQKENPPKEHFILKPQTTKDLLPSSTRSLLTRKDNVAAKTGRTNGRTSRNPSQPNLTSNTHEKIRRAPRTPLPSEPTPQNYKWLVRRLYHNRPMSHHSGAFRERAARHRKGNVEDEWDWGTRWAGPEFRGRLGRAQRPRELSSMEGIYKMSGQRNLRKAALYADGRRAYKSSSYIRTMDRYFNQLKESGGADFLKGAKHCLSAKPWYMRYYHDHEVAPGAELTGASSGVRRKRPGVKYDPNGVRSSLRMVTNVRGNVKEYVHATETDLATSIQ</sequence>
<dbReference type="EMBL" id="CH476623">
    <property type="protein sequence ID" value="EDN99583.1"/>
    <property type="molecule type" value="Genomic_DNA"/>
</dbReference>
<keyword evidence="3" id="KW-1185">Reference proteome</keyword>
<feature type="region of interest" description="Disordered" evidence="1">
    <location>
        <begin position="1"/>
        <end position="79"/>
    </location>
</feature>
<dbReference type="Proteomes" id="UP000001312">
    <property type="component" value="Unassembled WGS sequence"/>
</dbReference>
<dbReference type="GeneID" id="5492517"/>
<reference evidence="3" key="1">
    <citation type="journal article" date="2011" name="PLoS Genet.">
        <title>Genomic analysis of the necrotrophic fungal pathogens Sclerotinia sclerotiorum and Botrytis cinerea.</title>
        <authorList>
            <person name="Amselem J."/>
            <person name="Cuomo C.A."/>
            <person name="van Kan J.A."/>
            <person name="Viaud M."/>
            <person name="Benito E.P."/>
            <person name="Couloux A."/>
            <person name="Coutinho P.M."/>
            <person name="de Vries R.P."/>
            <person name="Dyer P.S."/>
            <person name="Fillinger S."/>
            <person name="Fournier E."/>
            <person name="Gout L."/>
            <person name="Hahn M."/>
            <person name="Kohn L."/>
            <person name="Lapalu N."/>
            <person name="Plummer K.M."/>
            <person name="Pradier J.M."/>
            <person name="Quevillon E."/>
            <person name="Sharon A."/>
            <person name="Simon A."/>
            <person name="ten Have A."/>
            <person name="Tudzynski B."/>
            <person name="Tudzynski P."/>
            <person name="Wincker P."/>
            <person name="Andrew M."/>
            <person name="Anthouard V."/>
            <person name="Beever R.E."/>
            <person name="Beffa R."/>
            <person name="Benoit I."/>
            <person name="Bouzid O."/>
            <person name="Brault B."/>
            <person name="Chen Z."/>
            <person name="Choquer M."/>
            <person name="Collemare J."/>
            <person name="Cotton P."/>
            <person name="Danchin E.G."/>
            <person name="Da Silva C."/>
            <person name="Gautier A."/>
            <person name="Giraud C."/>
            <person name="Giraud T."/>
            <person name="Gonzalez C."/>
            <person name="Grossetete S."/>
            <person name="Guldener U."/>
            <person name="Henrissat B."/>
            <person name="Howlett B.J."/>
            <person name="Kodira C."/>
            <person name="Kretschmer M."/>
            <person name="Lappartient A."/>
            <person name="Leroch M."/>
            <person name="Levis C."/>
            <person name="Mauceli E."/>
            <person name="Neuveglise C."/>
            <person name="Oeser B."/>
            <person name="Pearson M."/>
            <person name="Poulain J."/>
            <person name="Poussereau N."/>
            <person name="Quesneville H."/>
            <person name="Rascle C."/>
            <person name="Schumacher J."/>
            <person name="Segurens B."/>
            <person name="Sexton A."/>
            <person name="Silva E."/>
            <person name="Sirven C."/>
            <person name="Soanes D.M."/>
            <person name="Talbot N.J."/>
            <person name="Templeton M."/>
            <person name="Yandava C."/>
            <person name="Yarden O."/>
            <person name="Zeng Q."/>
            <person name="Rollins J.A."/>
            <person name="Lebrun M.H."/>
            <person name="Dickman M."/>
        </authorList>
    </citation>
    <scope>NUCLEOTIDE SEQUENCE [LARGE SCALE GENOMIC DNA]</scope>
    <source>
        <strain evidence="3">ATCC 18683 / 1980 / Ss-1</strain>
    </source>
</reference>
<accession>A7EAV5</accession>
<evidence type="ECO:0000256" key="1">
    <source>
        <dbReference type="SAM" id="MobiDB-lite"/>
    </source>
</evidence>
<evidence type="ECO:0000313" key="3">
    <source>
        <dbReference type="Proteomes" id="UP000001312"/>
    </source>
</evidence>
<name>A7EAV5_SCLS1</name>